<feature type="compositionally biased region" description="Low complexity" evidence="1">
    <location>
        <begin position="872"/>
        <end position="897"/>
    </location>
</feature>
<evidence type="ECO:0000313" key="3">
    <source>
        <dbReference type="Proteomes" id="UP000194127"/>
    </source>
</evidence>
<gene>
    <name evidence="2" type="ORF">POSPLADRAFT_1045466</name>
</gene>
<accession>A0A1X6N7N2</accession>
<dbReference type="Proteomes" id="UP000194127">
    <property type="component" value="Unassembled WGS sequence"/>
</dbReference>
<dbReference type="EMBL" id="KZ110594">
    <property type="protein sequence ID" value="OSX64413.1"/>
    <property type="molecule type" value="Genomic_DNA"/>
</dbReference>
<dbReference type="RefSeq" id="XP_024341207.1">
    <property type="nucleotide sequence ID" value="XM_024478764.1"/>
</dbReference>
<feature type="region of interest" description="Disordered" evidence="1">
    <location>
        <begin position="872"/>
        <end position="902"/>
    </location>
</feature>
<reference evidence="2 3" key="1">
    <citation type="submission" date="2017-04" db="EMBL/GenBank/DDBJ databases">
        <title>Genome Sequence of the Model Brown-Rot Fungus Postia placenta SB12.</title>
        <authorList>
            <consortium name="DOE Joint Genome Institute"/>
            <person name="Gaskell J."/>
            <person name="Kersten P."/>
            <person name="Larrondo L.F."/>
            <person name="Canessa P."/>
            <person name="Martinez D."/>
            <person name="Hibbett D."/>
            <person name="Schmoll M."/>
            <person name="Kubicek C.P."/>
            <person name="Martinez A.T."/>
            <person name="Yadav J."/>
            <person name="Master E."/>
            <person name="Magnuson J.K."/>
            <person name="James T."/>
            <person name="Yaver D."/>
            <person name="Berka R."/>
            <person name="Labutti K."/>
            <person name="Lipzen A."/>
            <person name="Aerts A."/>
            <person name="Barry K."/>
            <person name="Henrissat B."/>
            <person name="Blanchette R."/>
            <person name="Grigoriev I."/>
            <person name="Cullen D."/>
        </authorList>
    </citation>
    <scope>NUCLEOTIDE SEQUENCE [LARGE SCALE GENOMIC DNA]</scope>
    <source>
        <strain evidence="2 3">MAD-698-R-SB12</strain>
    </source>
</reference>
<name>A0A1X6N7N2_9APHY</name>
<feature type="compositionally biased region" description="Low complexity" evidence="1">
    <location>
        <begin position="175"/>
        <end position="189"/>
    </location>
</feature>
<dbReference type="Pfam" id="PF07173">
    <property type="entry name" value="GRDP-like"/>
    <property type="match status" value="1"/>
</dbReference>
<organism evidence="2 3">
    <name type="scientific">Postia placenta MAD-698-R-SB12</name>
    <dbReference type="NCBI Taxonomy" id="670580"/>
    <lineage>
        <taxon>Eukaryota</taxon>
        <taxon>Fungi</taxon>
        <taxon>Dikarya</taxon>
        <taxon>Basidiomycota</taxon>
        <taxon>Agaricomycotina</taxon>
        <taxon>Agaricomycetes</taxon>
        <taxon>Polyporales</taxon>
        <taxon>Adustoporiaceae</taxon>
        <taxon>Rhodonia</taxon>
    </lineage>
</organism>
<dbReference type="PANTHER" id="PTHR34365:SF7">
    <property type="entry name" value="GLYCINE-RICH DOMAIN-CONTAINING PROTEIN 1"/>
    <property type="match status" value="1"/>
</dbReference>
<keyword evidence="3" id="KW-1185">Reference proteome</keyword>
<dbReference type="AlphaFoldDB" id="A0A1X6N7N2"/>
<feature type="region of interest" description="Disordered" evidence="1">
    <location>
        <begin position="144"/>
        <end position="194"/>
    </location>
</feature>
<sequence>MFAQPLLLSPCICSCIKPLLSVSREHRCSLRATDRYSLLSATIDLAEMFNDPPPPYDASAREPGASPPWHFASLPDVSCVSIPDVRYFSFSCVSGIPFAAFSGVSFATFSGVSFAAFSGVSFAAFRHFSFASFSFADPRNASRAELGHSSSTQQNRAPAINPSTSDLPRASSTVPLRPSTSDPSRSPTLAPARSPASASFHALGARSSADVDVDVAVAGPSQYQIGAKTLATPLVTVPYAKAHLRLLAAFKALRTAVEDNAGARLPEMVAGLDAARRWAWFVGLAVDRFECWADSVRPGSLRSWVRTQLPPLDVLMVWHAYMLNPRWYAEDCERLPLMKTLKGLGDRLLPAVIVAGDPAAYQPTRERRMSWLADTGTHWDPLEASRYMTHRRVTCPKCAQDIETPYMTRDGTGYAQRTFAVTCPSCRLTVRKAALGLAKFADDLVSDHETPHVGFGVYLAGTLHTEAKTTDEDHATRIKNALIRSKALRSRTQITRTEWRQELMRKFRYSTVSLPAAASLPLQSMGGTRTVIMSRSNRILSAYTDDRPFSLDLVGAVIRQGSFIDKMHAFGWTQPGFADEPQDEVVLVHAIARYHAGVLMSSFLDLMASTPASLFVPTLDIDLAWHSHQLMARKYSADCFRTVGRFVDHDDKVEENFLAMSLDITCRAWEIDIDNRTLQQRFRVPYMHCGCPLPGDTVGQRLGHLSRILKGNTTHEDINPPHRNDAFRATHPSEHPAIQGGRRGVLPDHARSRREVREAKMRERRARDAEKVRRGKMDMAVFRRGEGHDYPFLTPVPFTMPVTACIAVGSQLTCGSGSCAVGAGMCGSTGDATCGSGSCSGVACASFSGAAPCAAATRGAAFAGMPMVSMMSSGGDGSGSPAPSSSSDSSISASGSGVTEGDGGGPSSAAICLGGSTSVAACGAASSSAAACGGGSASACGGVGSWSDDI</sequence>
<evidence type="ECO:0000256" key="1">
    <source>
        <dbReference type="SAM" id="MobiDB-lite"/>
    </source>
</evidence>
<dbReference type="InterPro" id="IPR009836">
    <property type="entry name" value="GRDP-like"/>
</dbReference>
<feature type="region of interest" description="Disordered" evidence="1">
    <location>
        <begin position="729"/>
        <end position="749"/>
    </location>
</feature>
<dbReference type="STRING" id="670580.A0A1X6N7N2"/>
<dbReference type="PANTHER" id="PTHR34365">
    <property type="entry name" value="ENOLASE (DUF1399)"/>
    <property type="match status" value="1"/>
</dbReference>
<proteinExistence type="predicted"/>
<feature type="compositionally biased region" description="Polar residues" evidence="1">
    <location>
        <begin position="148"/>
        <end position="174"/>
    </location>
</feature>
<dbReference type="GeneID" id="36323714"/>
<dbReference type="OrthoDB" id="2684236at2759"/>
<protein>
    <submittedName>
        <fullName evidence="2">Uncharacterized protein</fullName>
    </submittedName>
</protein>
<evidence type="ECO:0000313" key="2">
    <source>
        <dbReference type="EMBL" id="OSX64413.1"/>
    </source>
</evidence>